<feature type="transmembrane region" description="Helical" evidence="5">
    <location>
        <begin position="302"/>
        <end position="322"/>
    </location>
</feature>
<feature type="transmembrane region" description="Helical" evidence="5">
    <location>
        <begin position="190"/>
        <end position="211"/>
    </location>
</feature>
<reference evidence="6" key="2">
    <citation type="submission" date="2021-04" db="EMBL/GenBank/DDBJ databases">
        <authorList>
            <person name="Gilroy R."/>
        </authorList>
    </citation>
    <scope>NUCLEOTIDE SEQUENCE</scope>
    <source>
        <strain evidence="6">G4-2901</strain>
    </source>
</reference>
<evidence type="ECO:0000256" key="3">
    <source>
        <dbReference type="ARBA" id="ARBA00022989"/>
    </source>
</evidence>
<proteinExistence type="predicted"/>
<dbReference type="CDD" id="cd03682">
    <property type="entry name" value="ClC_sycA_like"/>
    <property type="match status" value="1"/>
</dbReference>
<dbReference type="Pfam" id="PF00654">
    <property type="entry name" value="Voltage_CLC"/>
    <property type="match status" value="1"/>
</dbReference>
<organism evidence="6 7">
    <name type="scientific">Candidatus Phocaeicola faecigallinarum</name>
    <dbReference type="NCBI Taxonomy" id="2838732"/>
    <lineage>
        <taxon>Bacteria</taxon>
        <taxon>Pseudomonadati</taxon>
        <taxon>Bacteroidota</taxon>
        <taxon>Bacteroidia</taxon>
        <taxon>Bacteroidales</taxon>
        <taxon>Bacteroidaceae</taxon>
        <taxon>Phocaeicola</taxon>
    </lineage>
</organism>
<feature type="transmembrane region" description="Helical" evidence="5">
    <location>
        <begin position="100"/>
        <end position="119"/>
    </location>
</feature>
<keyword evidence="4 5" id="KW-0472">Membrane</keyword>
<comment type="caution">
    <text evidence="6">The sequence shown here is derived from an EMBL/GenBank/DDBJ whole genome shotgun (WGS) entry which is preliminary data.</text>
</comment>
<keyword evidence="2 5" id="KW-0812">Transmembrane</keyword>
<dbReference type="PANTHER" id="PTHR43427:SF12">
    <property type="entry name" value="CHLORIDE TRANSPORTER"/>
    <property type="match status" value="1"/>
</dbReference>
<evidence type="ECO:0000256" key="1">
    <source>
        <dbReference type="ARBA" id="ARBA00004141"/>
    </source>
</evidence>
<dbReference type="SUPFAM" id="SSF81340">
    <property type="entry name" value="Clc chloride channel"/>
    <property type="match status" value="1"/>
</dbReference>
<dbReference type="InterPro" id="IPR050368">
    <property type="entry name" value="ClC-type_chloride_channel"/>
</dbReference>
<feature type="transmembrane region" description="Helical" evidence="5">
    <location>
        <begin position="265"/>
        <end position="282"/>
    </location>
</feature>
<evidence type="ECO:0000313" key="7">
    <source>
        <dbReference type="Proteomes" id="UP000783796"/>
    </source>
</evidence>
<name>A0A948TBG2_9BACT</name>
<feature type="transmembrane region" description="Helical" evidence="5">
    <location>
        <begin position="383"/>
        <end position="403"/>
    </location>
</feature>
<feature type="transmembrane region" description="Helical" evidence="5">
    <location>
        <begin position="58"/>
        <end position="79"/>
    </location>
</feature>
<sequence>MRLDRNITKIGNKTEQLPILWYLIKWTIIGAVAGALIGSASALLLASLNWATDYRESHLWIIALLPLGGLAIGLMYHYLAGTAAKGNNFLIEEIRSSRNIIPFKMAPLVYIGTVLTHLFGGSAGREGTGVQMGGAIADFMSRLFKMHPYDRKIMIQIGIGAGFASIFGTPLAGAVFALEVIIVGRLRYDTILPVFLSAFFANLTCHAWGIAHTHYCISQTPAINIQTLLLVLASSIIFGLAAMTFSRFIEVWSGLAKRYISYPPMRPFIGGIFIALSVYLLGTTKYIGLGVPTIVASFSEVQMWYDFLLKILLTTFTIGVGFKGGEVTPLFFVGATLGSALSAILPLHVSLLAGLGFVAVFAGATNTPIACTLMGIELFGADAAVYIGIACVTAYMFSGHTGIYTSQVIGSPKHIIFWKKKKGKMLD</sequence>
<dbReference type="InterPro" id="IPR014743">
    <property type="entry name" value="Cl-channel_core"/>
</dbReference>
<dbReference type="GO" id="GO:0016020">
    <property type="term" value="C:membrane"/>
    <property type="evidence" value="ECO:0007669"/>
    <property type="project" value="UniProtKB-SubCell"/>
</dbReference>
<dbReference type="Gene3D" id="1.10.3080.10">
    <property type="entry name" value="Clc chloride channel"/>
    <property type="match status" value="1"/>
</dbReference>
<evidence type="ECO:0000256" key="5">
    <source>
        <dbReference type="SAM" id="Phobius"/>
    </source>
</evidence>
<evidence type="ECO:0000313" key="6">
    <source>
        <dbReference type="EMBL" id="MBU3837791.1"/>
    </source>
</evidence>
<dbReference type="AlphaFoldDB" id="A0A948TBG2"/>
<feature type="transmembrane region" description="Helical" evidence="5">
    <location>
        <begin position="153"/>
        <end position="178"/>
    </location>
</feature>
<dbReference type="InterPro" id="IPR001807">
    <property type="entry name" value="ClC"/>
</dbReference>
<dbReference type="PANTHER" id="PTHR43427">
    <property type="entry name" value="CHLORIDE CHANNEL PROTEIN CLC-E"/>
    <property type="match status" value="1"/>
</dbReference>
<reference evidence="6" key="1">
    <citation type="journal article" date="2021" name="PeerJ">
        <title>Extensive microbial diversity within the chicken gut microbiome revealed by metagenomics and culture.</title>
        <authorList>
            <person name="Gilroy R."/>
            <person name="Ravi A."/>
            <person name="Getino M."/>
            <person name="Pursley I."/>
            <person name="Horton D.L."/>
            <person name="Alikhan N.F."/>
            <person name="Baker D."/>
            <person name="Gharbi K."/>
            <person name="Hall N."/>
            <person name="Watson M."/>
            <person name="Adriaenssens E.M."/>
            <person name="Foster-Nyarko E."/>
            <person name="Jarju S."/>
            <person name="Secka A."/>
            <person name="Antonio M."/>
            <person name="Oren A."/>
            <person name="Chaudhuri R.R."/>
            <person name="La Ragione R."/>
            <person name="Hildebrand F."/>
            <person name="Pallen M.J."/>
        </authorList>
    </citation>
    <scope>NUCLEOTIDE SEQUENCE</scope>
    <source>
        <strain evidence="6">G4-2901</strain>
    </source>
</reference>
<dbReference type="Proteomes" id="UP000783796">
    <property type="component" value="Unassembled WGS sequence"/>
</dbReference>
<feature type="transmembrane region" description="Helical" evidence="5">
    <location>
        <begin position="223"/>
        <end position="245"/>
    </location>
</feature>
<dbReference type="EMBL" id="JAHLFW010000048">
    <property type="protein sequence ID" value="MBU3837791.1"/>
    <property type="molecule type" value="Genomic_DNA"/>
</dbReference>
<dbReference type="PRINTS" id="PR00762">
    <property type="entry name" value="CLCHANNEL"/>
</dbReference>
<protein>
    <submittedName>
        <fullName evidence="6">Voltage-gated chloride channel family protein</fullName>
    </submittedName>
</protein>
<gene>
    <name evidence="6" type="ORF">H9777_05655</name>
</gene>
<evidence type="ECO:0000256" key="2">
    <source>
        <dbReference type="ARBA" id="ARBA00022692"/>
    </source>
</evidence>
<feature type="transmembrane region" description="Helical" evidence="5">
    <location>
        <begin position="20"/>
        <end position="46"/>
    </location>
</feature>
<dbReference type="GO" id="GO:0015108">
    <property type="term" value="F:chloride transmembrane transporter activity"/>
    <property type="evidence" value="ECO:0007669"/>
    <property type="project" value="InterPro"/>
</dbReference>
<keyword evidence="3 5" id="KW-1133">Transmembrane helix</keyword>
<accession>A0A948TBG2</accession>
<comment type="subcellular location">
    <subcellularLocation>
        <location evidence="1">Membrane</location>
        <topology evidence="1">Multi-pass membrane protein</topology>
    </subcellularLocation>
</comment>
<evidence type="ECO:0000256" key="4">
    <source>
        <dbReference type="ARBA" id="ARBA00023136"/>
    </source>
</evidence>